<gene>
    <name evidence="2" type="ORF">BE21_57340</name>
</gene>
<sequence length="63" mass="7876">MYVYPAFIIHNFFGKVYIFLFDGFPALTHLVSYKRKHVEQVIFKRLQFWFYCWHVLKFIRIVL</sequence>
<dbReference type="Proteomes" id="UP000075502">
    <property type="component" value="Unassembled WGS sequence"/>
</dbReference>
<keyword evidence="1" id="KW-1133">Transmembrane helix</keyword>
<organism evidence="2 3">
    <name type="scientific">Sorangium cellulosum</name>
    <name type="common">Polyangium cellulosum</name>
    <dbReference type="NCBI Taxonomy" id="56"/>
    <lineage>
        <taxon>Bacteria</taxon>
        <taxon>Pseudomonadati</taxon>
        <taxon>Myxococcota</taxon>
        <taxon>Polyangia</taxon>
        <taxon>Polyangiales</taxon>
        <taxon>Polyangiaceae</taxon>
        <taxon>Sorangium</taxon>
    </lineage>
</organism>
<evidence type="ECO:0000256" key="1">
    <source>
        <dbReference type="SAM" id="Phobius"/>
    </source>
</evidence>
<protein>
    <submittedName>
        <fullName evidence="2">Uncharacterized protein</fullName>
    </submittedName>
</protein>
<name>A0A150T783_SORCE</name>
<evidence type="ECO:0000313" key="3">
    <source>
        <dbReference type="Proteomes" id="UP000075502"/>
    </source>
</evidence>
<feature type="transmembrane region" description="Helical" evidence="1">
    <location>
        <begin position="6"/>
        <end position="27"/>
    </location>
</feature>
<dbReference type="AlphaFoldDB" id="A0A150T783"/>
<proteinExistence type="predicted"/>
<dbReference type="EMBL" id="JEME01003426">
    <property type="protein sequence ID" value="KYG00397.1"/>
    <property type="molecule type" value="Genomic_DNA"/>
</dbReference>
<keyword evidence="1" id="KW-0472">Membrane</keyword>
<keyword evidence="1" id="KW-0812">Transmembrane</keyword>
<reference evidence="2 3" key="1">
    <citation type="submission" date="2014-02" db="EMBL/GenBank/DDBJ databases">
        <title>The small core and large imbalanced accessory genome model reveals a collaborative survival strategy of Sorangium cellulosum strains in nature.</title>
        <authorList>
            <person name="Han K."/>
            <person name="Peng R."/>
            <person name="Blom J."/>
            <person name="Li Y.-Z."/>
        </authorList>
    </citation>
    <scope>NUCLEOTIDE SEQUENCE [LARGE SCALE GENOMIC DNA]</scope>
    <source>
        <strain evidence="2 3">So0007-03</strain>
    </source>
</reference>
<accession>A0A150T783</accession>
<comment type="caution">
    <text evidence="2">The sequence shown here is derived from an EMBL/GenBank/DDBJ whole genome shotgun (WGS) entry which is preliminary data.</text>
</comment>
<evidence type="ECO:0000313" key="2">
    <source>
        <dbReference type="EMBL" id="KYG00397.1"/>
    </source>
</evidence>